<feature type="chain" id="PRO_5046590523" evidence="1">
    <location>
        <begin position="19"/>
        <end position="354"/>
    </location>
</feature>
<dbReference type="Pfam" id="PF04450">
    <property type="entry name" value="BSP"/>
    <property type="match status" value="1"/>
</dbReference>
<dbReference type="InterPro" id="IPR007541">
    <property type="entry name" value="Uncharacterised_BSP"/>
</dbReference>
<sequence>MRLLPAVLVVLSCNPAIAAEPAPGPRPIRRAAVESSLPSVAGRIRQFAFDGDATTYFVSERNASKTDHFTIRFDTPVKLKSVAVLTGRPNGDDALAAGSLELSADGTTFEPAATFDKGKASATPKAGTVRAIRVRPTEDLKHPLVVREITIDSDPRVTTFRYPVEFTIDVADAPELREWTENAVRVCEREYPMICDLLASDGFQPPTQIRLAMKASYDGVAMAGGNRITGSVKYFKSHPNDIGAMVHETAHCVQNYRGRGLPGWLVEGIADYVRFWKFEPGTAGRVNPQRAAFDASYRTTAAFLAYVTSRYDAQLVTKLNAMLRAGRYDAGVWKTLTGKTVEELNKEWRESLAR</sequence>
<evidence type="ECO:0000256" key="1">
    <source>
        <dbReference type="SAM" id="SignalP"/>
    </source>
</evidence>
<evidence type="ECO:0000313" key="4">
    <source>
        <dbReference type="Proteomes" id="UP001272242"/>
    </source>
</evidence>
<evidence type="ECO:0000313" key="3">
    <source>
        <dbReference type="EMBL" id="MDY3560397.1"/>
    </source>
</evidence>
<dbReference type="Gene3D" id="2.60.120.260">
    <property type="entry name" value="Galactose-binding domain-like"/>
    <property type="match status" value="1"/>
</dbReference>
<dbReference type="RefSeq" id="WP_320686978.1">
    <property type="nucleotide sequence ID" value="NZ_JAXBLV010000178.1"/>
</dbReference>
<dbReference type="PANTHER" id="PTHR33321">
    <property type="match status" value="1"/>
</dbReference>
<feature type="domain" description="F5/8 type C" evidence="2">
    <location>
        <begin position="45"/>
        <end position="138"/>
    </location>
</feature>
<protein>
    <submittedName>
        <fullName evidence="3">Basic secretory family protein</fullName>
    </submittedName>
</protein>
<dbReference type="InterPro" id="IPR008979">
    <property type="entry name" value="Galactose-bd-like_sf"/>
</dbReference>
<dbReference type="Proteomes" id="UP001272242">
    <property type="component" value="Unassembled WGS sequence"/>
</dbReference>
<organism evidence="3 4">
    <name type="scientific">Gemmata algarum</name>
    <dbReference type="NCBI Taxonomy" id="2975278"/>
    <lineage>
        <taxon>Bacteria</taxon>
        <taxon>Pseudomonadati</taxon>
        <taxon>Planctomycetota</taxon>
        <taxon>Planctomycetia</taxon>
        <taxon>Gemmatales</taxon>
        <taxon>Gemmataceae</taxon>
        <taxon>Gemmata</taxon>
    </lineage>
</organism>
<gene>
    <name evidence="3" type="ORF">R5W23_001631</name>
</gene>
<keyword evidence="4" id="KW-1185">Reference proteome</keyword>
<dbReference type="PANTHER" id="PTHR33321:SF12">
    <property type="entry name" value="PLANT BASIC SECRETORY PROTEIN (BSP) FAMILY PROTEIN"/>
    <property type="match status" value="1"/>
</dbReference>
<dbReference type="Pfam" id="PF00754">
    <property type="entry name" value="F5_F8_type_C"/>
    <property type="match status" value="1"/>
</dbReference>
<dbReference type="InterPro" id="IPR000421">
    <property type="entry name" value="FA58C"/>
</dbReference>
<reference evidence="4" key="1">
    <citation type="journal article" date="2023" name="Mar. Drugs">
        <title>Gemmata algarum, a Novel Planctomycete Isolated from an Algal Mat, Displays Antimicrobial Activity.</title>
        <authorList>
            <person name="Kumar G."/>
            <person name="Kallscheuer N."/>
            <person name="Kashif M."/>
            <person name="Ahamad S."/>
            <person name="Jagadeeshwari U."/>
            <person name="Pannikurungottu S."/>
            <person name="Haufschild T."/>
            <person name="Kabuu M."/>
            <person name="Sasikala C."/>
            <person name="Jogler C."/>
            <person name="Ramana C."/>
        </authorList>
    </citation>
    <scope>NUCLEOTIDE SEQUENCE [LARGE SCALE GENOMIC DNA]</scope>
    <source>
        <strain evidence="4">JC673</strain>
    </source>
</reference>
<proteinExistence type="predicted"/>
<comment type="caution">
    <text evidence="3">The sequence shown here is derived from an EMBL/GenBank/DDBJ whole genome shotgun (WGS) entry which is preliminary data.</text>
</comment>
<dbReference type="SUPFAM" id="SSF49785">
    <property type="entry name" value="Galactose-binding domain-like"/>
    <property type="match status" value="1"/>
</dbReference>
<accession>A0ABU5F0M0</accession>
<evidence type="ECO:0000259" key="2">
    <source>
        <dbReference type="Pfam" id="PF00754"/>
    </source>
</evidence>
<name>A0ABU5F0M0_9BACT</name>
<feature type="signal peptide" evidence="1">
    <location>
        <begin position="1"/>
        <end position="18"/>
    </location>
</feature>
<keyword evidence="1" id="KW-0732">Signal</keyword>
<dbReference type="EMBL" id="JAXBLV010000178">
    <property type="protein sequence ID" value="MDY3560397.1"/>
    <property type="molecule type" value="Genomic_DNA"/>
</dbReference>